<evidence type="ECO:0000256" key="1">
    <source>
        <dbReference type="ARBA" id="ARBA00009199"/>
    </source>
</evidence>
<feature type="domain" description="Amidase" evidence="5">
    <location>
        <begin position="65"/>
        <end position="505"/>
    </location>
</feature>
<proteinExistence type="inferred from homology"/>
<dbReference type="PROSITE" id="PS00571">
    <property type="entry name" value="AMIDASES"/>
    <property type="match status" value="1"/>
</dbReference>
<keyword evidence="3" id="KW-0175">Coiled coil</keyword>
<reference evidence="6" key="1">
    <citation type="submission" date="2023-07" db="EMBL/GenBank/DDBJ databases">
        <authorList>
            <consortium name="CYATHOMIX"/>
        </authorList>
    </citation>
    <scope>NUCLEOTIDE SEQUENCE</scope>
    <source>
        <strain evidence="6">N/A</strain>
    </source>
</reference>
<dbReference type="Pfam" id="PF01425">
    <property type="entry name" value="Amidase"/>
    <property type="match status" value="1"/>
</dbReference>
<keyword evidence="4" id="KW-0812">Transmembrane</keyword>
<dbReference type="Gene3D" id="3.90.1300.10">
    <property type="entry name" value="Amidase signature (AS) domain"/>
    <property type="match status" value="1"/>
</dbReference>
<dbReference type="PANTHER" id="PTHR43372">
    <property type="entry name" value="FATTY-ACID AMIDE HYDROLASE"/>
    <property type="match status" value="1"/>
</dbReference>
<gene>
    <name evidence="6" type="ORF">CYNAS_LOCUS5533</name>
</gene>
<dbReference type="InterPro" id="IPR052739">
    <property type="entry name" value="FAAH2"/>
</dbReference>
<dbReference type="PANTHER" id="PTHR43372:SF4">
    <property type="entry name" value="FATTY-ACID AMIDE HYDROLASE 2"/>
    <property type="match status" value="1"/>
</dbReference>
<accession>A0AA36DVQ1</accession>
<feature type="active site" description="Charge relay system" evidence="2">
    <location>
        <position position="127"/>
    </location>
</feature>
<dbReference type="SUPFAM" id="SSF75304">
    <property type="entry name" value="Amidase signature (AS) enzymes"/>
    <property type="match status" value="1"/>
</dbReference>
<feature type="active site" description="Acyl-ester intermediate" evidence="2">
    <location>
        <position position="226"/>
    </location>
</feature>
<dbReference type="InterPro" id="IPR020556">
    <property type="entry name" value="Amidase_CS"/>
</dbReference>
<comment type="similarity">
    <text evidence="1">Belongs to the amidase family.</text>
</comment>
<dbReference type="InterPro" id="IPR036928">
    <property type="entry name" value="AS_sf"/>
</dbReference>
<keyword evidence="4" id="KW-0472">Membrane</keyword>
<organism evidence="6 7">
    <name type="scientific">Cylicocyclus nassatus</name>
    <name type="common">Nematode worm</name>
    <dbReference type="NCBI Taxonomy" id="53992"/>
    <lineage>
        <taxon>Eukaryota</taxon>
        <taxon>Metazoa</taxon>
        <taxon>Ecdysozoa</taxon>
        <taxon>Nematoda</taxon>
        <taxon>Chromadorea</taxon>
        <taxon>Rhabditida</taxon>
        <taxon>Rhabditina</taxon>
        <taxon>Rhabditomorpha</taxon>
        <taxon>Strongyloidea</taxon>
        <taxon>Strongylidae</taxon>
        <taxon>Cylicocyclus</taxon>
    </lineage>
</organism>
<feature type="active site" description="Charge relay system" evidence="2">
    <location>
        <position position="202"/>
    </location>
</feature>
<comment type="caution">
    <text evidence="6">The sequence shown here is derived from an EMBL/GenBank/DDBJ whole genome shotgun (WGS) entry which is preliminary data.</text>
</comment>
<evidence type="ECO:0000256" key="4">
    <source>
        <dbReference type="SAM" id="Phobius"/>
    </source>
</evidence>
<keyword evidence="7" id="KW-1185">Reference proteome</keyword>
<evidence type="ECO:0000256" key="2">
    <source>
        <dbReference type="PIRSR" id="PIRSR001221-1"/>
    </source>
</evidence>
<keyword evidence="4" id="KW-1133">Transmembrane helix</keyword>
<evidence type="ECO:0000313" key="7">
    <source>
        <dbReference type="Proteomes" id="UP001176961"/>
    </source>
</evidence>
<dbReference type="Proteomes" id="UP001176961">
    <property type="component" value="Unassembled WGS sequence"/>
</dbReference>
<evidence type="ECO:0000259" key="5">
    <source>
        <dbReference type="Pfam" id="PF01425"/>
    </source>
</evidence>
<dbReference type="EMBL" id="CATQJL010000112">
    <property type="protein sequence ID" value="CAJ0593550.1"/>
    <property type="molecule type" value="Genomic_DNA"/>
</dbReference>
<feature type="coiled-coil region" evidence="3">
    <location>
        <begin position="411"/>
        <end position="438"/>
    </location>
</feature>
<dbReference type="InterPro" id="IPR023631">
    <property type="entry name" value="Amidase_dom"/>
</dbReference>
<evidence type="ECO:0000313" key="6">
    <source>
        <dbReference type="EMBL" id="CAJ0593550.1"/>
    </source>
</evidence>
<feature type="transmembrane region" description="Helical" evidence="4">
    <location>
        <begin position="7"/>
        <end position="30"/>
    </location>
</feature>
<evidence type="ECO:0000256" key="3">
    <source>
        <dbReference type="SAM" id="Coils"/>
    </source>
</evidence>
<name>A0AA36DVQ1_CYLNA</name>
<dbReference type="PIRSF" id="PIRSF001221">
    <property type="entry name" value="Amidase_fungi"/>
    <property type="match status" value="1"/>
</dbReference>
<dbReference type="GO" id="GO:0012505">
    <property type="term" value="C:endomembrane system"/>
    <property type="evidence" value="ECO:0007669"/>
    <property type="project" value="TreeGrafter"/>
</dbReference>
<sequence length="525" mass="58375">MMDYIETIIYFVTRIYFLFINLIFNLIYYFKIKRTVPGPSDDLLMISAKEAARKIGRREITSKALVQAYIHRIEQVNGIINAVVVRLFDEATKKAEEIDRKIAEMDDVQLEEFIESKPLLGVPFTVKDCVEVEGQIVTAGVYLHKDNRCTKNAEIVKRMQAAGAILIAITNVPEACLWLESHNGIYGRTKNPYDSRRIAGGSSGGEGALISAAGSVIGIGSDIGGSIRIPSFMNGIFGLKPTPDIIPLEGHVPMETGFQAQMLCFGPMCRYAEDLPLMMEILGGDRAKSLHVRDEVDFKKIRIFYMEGIHSAQMQTLTNEMREALLKAVSYFENKFDVEAIRIDLPIATKTIEMFSLSIQGENPRPSEQLISLDGTKGSLNWMTEVPKLLMGKSVHTPGGCMMAFMEDMLGDHAEEDKAELNRLRKRMTRQLAELLGKDGILFFPSWPTTAPYHNQPVFTPLDFAYTSLFNVLTLPAVVCPMGLDSHGLPLGVQIIGARNSDRLLIAAAQQLSQAFGGWTPAWPS</sequence>
<dbReference type="AlphaFoldDB" id="A0AA36DVQ1"/>
<protein>
    <recommendedName>
        <fullName evidence="5">Amidase domain-containing protein</fullName>
    </recommendedName>
</protein>